<dbReference type="EMBL" id="JFDP01000009">
    <property type="protein sequence ID" value="KEZ24084.1"/>
    <property type="molecule type" value="Genomic_DNA"/>
</dbReference>
<dbReference type="Proteomes" id="UP000028537">
    <property type="component" value="Unassembled WGS sequence"/>
</dbReference>
<comment type="caution">
    <text evidence="1">The sequence shown here is derived from an EMBL/GenBank/DDBJ whole genome shotgun (WGS) entry which is preliminary data.</text>
</comment>
<proteinExistence type="predicted"/>
<name>A0A084F1J2_9BACT</name>
<evidence type="ECO:0000313" key="2">
    <source>
        <dbReference type="Proteomes" id="UP000028537"/>
    </source>
</evidence>
<protein>
    <submittedName>
        <fullName evidence="1">Uncharacterized protein</fullName>
    </submittedName>
</protein>
<sequence length="275" mass="32647">MVAEEFINTFCQLVADDVKTFEKQLYKYPHKNKILITFIIRIFQQQEMKFVSWSTTNRYLIWVCAFICFLYGYKELHNFVYEHITNRNAYWTYHYNDIKKTILVNNLVIYFIQIKVLFQNTALYTATKAKFKQALELNNITLTKANQQTYKAIASFIGSIVDTINDDEFETCFKISVLKLQHKEFSDLSIYHFTKIKQTNFFQRWLVFNIMFQCSQFKSLVCPLHLLTYKVMSISSSGNEITNLNREIMNLAIAKNRNKKRNAKKIKKVLTNISN</sequence>
<accession>A0A084F1J2</accession>
<organism evidence="1 2">
    <name type="scientific">Ureaplasma diversum NCTC 246</name>
    <dbReference type="NCBI Taxonomy" id="1188241"/>
    <lineage>
        <taxon>Bacteria</taxon>
        <taxon>Bacillati</taxon>
        <taxon>Mycoplasmatota</taxon>
        <taxon>Mycoplasmoidales</taxon>
        <taxon>Mycoplasmoidaceae</taxon>
        <taxon>Ureaplasma</taxon>
    </lineage>
</organism>
<dbReference type="AlphaFoldDB" id="A0A084F1J2"/>
<dbReference type="RefSeq" id="WP_038101720.1">
    <property type="nucleotide sequence ID" value="NZ_JFDP01000009.1"/>
</dbReference>
<evidence type="ECO:0000313" key="1">
    <source>
        <dbReference type="EMBL" id="KEZ24084.1"/>
    </source>
</evidence>
<keyword evidence="2" id="KW-1185">Reference proteome</keyword>
<gene>
    <name evidence="1" type="ORF">UDIV_0910</name>
</gene>
<reference evidence="1 2" key="1">
    <citation type="submission" date="2014-02" db="EMBL/GenBank/DDBJ databases">
        <title>Genome sequence of Ureaplasma diversum strain 246.</title>
        <authorList>
            <person name="Sirand-Pugnet P."/>
            <person name="Breton M."/>
            <person name="Dordet-Frisoni E."/>
            <person name="Baranowski E."/>
            <person name="Barre A."/>
            <person name="Couture C."/>
            <person name="Dupuy V."/>
            <person name="Gaurivaud P."/>
            <person name="Jacob D."/>
            <person name="Lemaitre C."/>
            <person name="Manso-Silvan L."/>
            <person name="Nikolski M."/>
            <person name="Nouvel L.-X."/>
            <person name="Poumarat F."/>
            <person name="Tardy F."/>
            <person name="Thebault P."/>
            <person name="Theil S."/>
            <person name="Citti C."/>
            <person name="Thiaucourt F."/>
            <person name="Blanchard A."/>
        </authorList>
    </citation>
    <scope>NUCLEOTIDE SEQUENCE [LARGE SCALE GENOMIC DNA]</scope>
    <source>
        <strain evidence="1 2">NCTC 246</strain>
    </source>
</reference>